<evidence type="ECO:0000256" key="4">
    <source>
        <dbReference type="SAM" id="MobiDB-lite"/>
    </source>
</evidence>
<dbReference type="Pfam" id="PF05843">
    <property type="entry name" value="Suf"/>
    <property type="match status" value="1"/>
</dbReference>
<feature type="region of interest" description="Disordered" evidence="4">
    <location>
        <begin position="1"/>
        <end position="28"/>
    </location>
</feature>
<proteinExistence type="predicted"/>
<evidence type="ECO:0000256" key="1">
    <source>
        <dbReference type="ARBA" id="ARBA00022737"/>
    </source>
</evidence>
<dbReference type="STRING" id="914234.M2RRR3"/>
<keyword evidence="7" id="KW-1185">Reference proteome</keyword>
<dbReference type="PANTHER" id="PTHR19980">
    <property type="entry name" value="RNA CLEAVAGE STIMULATION FACTOR"/>
    <property type="match status" value="1"/>
</dbReference>
<dbReference type="GO" id="GO:0005737">
    <property type="term" value="C:cytoplasm"/>
    <property type="evidence" value="ECO:0007669"/>
    <property type="project" value="UniProtKB-SubCell"/>
</dbReference>
<evidence type="ECO:0000256" key="3">
    <source>
        <dbReference type="RuleBase" id="RU369035"/>
    </source>
</evidence>
<dbReference type="PANTHER" id="PTHR19980:SF0">
    <property type="entry name" value="CLEAVAGE STIMULATION FACTOR SUBUNIT 3"/>
    <property type="match status" value="1"/>
</dbReference>
<feature type="region of interest" description="Disordered" evidence="4">
    <location>
        <begin position="429"/>
        <end position="464"/>
    </location>
</feature>
<keyword evidence="2 3" id="KW-0539">Nucleus</keyword>
<dbReference type="Proteomes" id="UP000016930">
    <property type="component" value="Unassembled WGS sequence"/>
</dbReference>
<evidence type="ECO:0000259" key="5">
    <source>
        <dbReference type="Pfam" id="PF05843"/>
    </source>
</evidence>
<dbReference type="InterPro" id="IPR011990">
    <property type="entry name" value="TPR-like_helical_dom_sf"/>
</dbReference>
<comment type="function">
    <text evidence="3">Component of the cleavage factor IA (CFIA) complex, which is involved in the endonucleolytic cleavage during polyadenylation-dependent pre-mRNA 3'-end formation.</text>
</comment>
<dbReference type="GO" id="GO:0180010">
    <property type="term" value="P:co-transcriptional mRNA 3'-end processing, cleavage and polyadenylation pathway"/>
    <property type="evidence" value="ECO:0007669"/>
    <property type="project" value="UniProtKB-UniRule"/>
</dbReference>
<feature type="domain" description="Suppressor of forked" evidence="5">
    <location>
        <begin position="56"/>
        <end position="611"/>
    </location>
</feature>
<evidence type="ECO:0000256" key="2">
    <source>
        <dbReference type="ARBA" id="ARBA00023242"/>
    </source>
</evidence>
<dbReference type="SUPFAM" id="SSF48452">
    <property type="entry name" value="TPR-like"/>
    <property type="match status" value="2"/>
</dbReference>
<keyword evidence="3" id="KW-0963">Cytoplasm</keyword>
<evidence type="ECO:0000313" key="6">
    <source>
        <dbReference type="EMBL" id="EMD41132.1"/>
    </source>
</evidence>
<dbReference type="InterPro" id="IPR045243">
    <property type="entry name" value="Rna14-like"/>
</dbReference>
<keyword evidence="1" id="KW-0677">Repeat</keyword>
<dbReference type="GO" id="GO:0003729">
    <property type="term" value="F:mRNA binding"/>
    <property type="evidence" value="ECO:0007669"/>
    <property type="project" value="TreeGrafter"/>
</dbReference>
<dbReference type="InterPro" id="IPR003107">
    <property type="entry name" value="HAT"/>
</dbReference>
<protein>
    <recommendedName>
        <fullName evidence="3">mRNA 3'-end-processing protein RNA14</fullName>
    </recommendedName>
</protein>
<dbReference type="HOGENOM" id="CLU_007630_0_1_1"/>
<sequence length="618" mass="71414">MSEAPAVGLDPEHSGENPVAPEGDRTQPTEEILNALRQLNAQNLTQEPVQPRSEWDQLRAHLREKPYDADSWLKLVDIAEDSGDIEKIKETYEALLEAYPNTPSVQIAYLSHFLDNPDSHKYVEALFKRFLNRSPFVELWKLYLTYVRRRLNTGPNARDAIRQSYEFAINRVGQDKDSTEIWMDYIQFLKSAETTTTWEEQQKMDAVRKAYHRAVQIPVENVKKLWEEYQEFENGLNKITAKKFLSDLQEGHMQARTVLTQLQEHLTVLFPPPPPSKSTRPPIWLPRQPTFNPGDKALAGRWRMYLKWEESNPLEVEEKDKTSLIARIQSVYRKAVVRMRFFSEIWFMAYTWTNNIGRTDEGVALLKAGIEANPKSFVLNFAYAEALEIQENYEEVHAVFNKFLDVLREDLETLEQRLSLTNVATSSAIPGAADATPPNSQPGSQGSSNSQTSDDKDPKSKELADRRSEYGIAWIVYMRFAQRAEGLKSKRAVFARARKDRWTPWEVYEAAALMEYHCGKNVEIASRIFERGLENFSDEVDFVMRYLGFLISVNDDNNARALFERVIGTFPADRARPLWELWARHEYQFGDLAAAQKTEKRMSEVYPNGERLIQPLDL</sequence>
<organism evidence="6 7">
    <name type="scientific">Ceriporiopsis subvermispora (strain B)</name>
    <name type="common">White-rot fungus</name>
    <name type="synonym">Gelatoporia subvermispora</name>
    <dbReference type="NCBI Taxonomy" id="914234"/>
    <lineage>
        <taxon>Eukaryota</taxon>
        <taxon>Fungi</taxon>
        <taxon>Dikarya</taxon>
        <taxon>Basidiomycota</taxon>
        <taxon>Agaricomycotina</taxon>
        <taxon>Agaricomycetes</taxon>
        <taxon>Polyporales</taxon>
        <taxon>Gelatoporiaceae</taxon>
        <taxon>Gelatoporia</taxon>
    </lineage>
</organism>
<dbReference type="Gene3D" id="1.25.40.1040">
    <property type="match status" value="1"/>
</dbReference>
<evidence type="ECO:0000313" key="7">
    <source>
        <dbReference type="Proteomes" id="UP000016930"/>
    </source>
</evidence>
<gene>
    <name evidence="6" type="ORF">CERSUDRAFT_43736</name>
</gene>
<feature type="compositionally biased region" description="Low complexity" evidence="4">
    <location>
        <begin position="436"/>
        <end position="452"/>
    </location>
</feature>
<keyword evidence="3" id="KW-0507">mRNA processing</keyword>
<dbReference type="InterPro" id="IPR008847">
    <property type="entry name" value="Suf"/>
</dbReference>
<dbReference type="AlphaFoldDB" id="M2RRR3"/>
<dbReference type="GO" id="GO:0005634">
    <property type="term" value="C:nucleus"/>
    <property type="evidence" value="ECO:0007669"/>
    <property type="project" value="UniProtKB-SubCell"/>
</dbReference>
<dbReference type="OrthoDB" id="26282at2759"/>
<name>M2RRR3_CERS8</name>
<reference evidence="6 7" key="1">
    <citation type="journal article" date="2012" name="Proc. Natl. Acad. Sci. U.S.A.">
        <title>Comparative genomics of Ceriporiopsis subvermispora and Phanerochaete chrysosporium provide insight into selective ligninolysis.</title>
        <authorList>
            <person name="Fernandez-Fueyo E."/>
            <person name="Ruiz-Duenas F.J."/>
            <person name="Ferreira P."/>
            <person name="Floudas D."/>
            <person name="Hibbett D.S."/>
            <person name="Canessa P."/>
            <person name="Larrondo L.F."/>
            <person name="James T.Y."/>
            <person name="Seelenfreund D."/>
            <person name="Lobos S."/>
            <person name="Polanco R."/>
            <person name="Tello M."/>
            <person name="Honda Y."/>
            <person name="Watanabe T."/>
            <person name="Watanabe T."/>
            <person name="Ryu J.S."/>
            <person name="Kubicek C.P."/>
            <person name="Schmoll M."/>
            <person name="Gaskell J."/>
            <person name="Hammel K.E."/>
            <person name="St John F.J."/>
            <person name="Vanden Wymelenberg A."/>
            <person name="Sabat G."/>
            <person name="Splinter BonDurant S."/>
            <person name="Syed K."/>
            <person name="Yadav J.S."/>
            <person name="Doddapaneni H."/>
            <person name="Subramanian V."/>
            <person name="Lavin J.L."/>
            <person name="Oguiza J.A."/>
            <person name="Perez G."/>
            <person name="Pisabarro A.G."/>
            <person name="Ramirez L."/>
            <person name="Santoyo F."/>
            <person name="Master E."/>
            <person name="Coutinho P.M."/>
            <person name="Henrissat B."/>
            <person name="Lombard V."/>
            <person name="Magnuson J.K."/>
            <person name="Kuees U."/>
            <person name="Hori C."/>
            <person name="Igarashi K."/>
            <person name="Samejima M."/>
            <person name="Held B.W."/>
            <person name="Barry K.W."/>
            <person name="LaButti K.M."/>
            <person name="Lapidus A."/>
            <person name="Lindquist E.A."/>
            <person name="Lucas S.M."/>
            <person name="Riley R."/>
            <person name="Salamov A.A."/>
            <person name="Hoffmeister D."/>
            <person name="Schwenk D."/>
            <person name="Hadar Y."/>
            <person name="Yarden O."/>
            <person name="de Vries R.P."/>
            <person name="Wiebenga A."/>
            <person name="Stenlid J."/>
            <person name="Eastwood D."/>
            <person name="Grigoriev I.V."/>
            <person name="Berka R.M."/>
            <person name="Blanchette R.A."/>
            <person name="Kersten P."/>
            <person name="Martinez A.T."/>
            <person name="Vicuna R."/>
            <person name="Cullen D."/>
        </authorList>
    </citation>
    <scope>NUCLEOTIDE SEQUENCE [LARGE SCALE GENOMIC DNA]</scope>
    <source>
        <strain evidence="6 7">B</strain>
    </source>
</reference>
<accession>M2RRR3</accession>
<dbReference type="EMBL" id="KB445792">
    <property type="protein sequence ID" value="EMD41132.1"/>
    <property type="molecule type" value="Genomic_DNA"/>
</dbReference>
<comment type="subcellular location">
    <subcellularLocation>
        <location evidence="3">Nucleus</location>
    </subcellularLocation>
    <subcellularLocation>
        <location evidence="3">Cytoplasm</location>
    </subcellularLocation>
    <text evidence="3">Nucleus and/or cytoplasm.</text>
</comment>
<feature type="compositionally biased region" description="Basic and acidic residues" evidence="4">
    <location>
        <begin position="453"/>
        <end position="464"/>
    </location>
</feature>
<dbReference type="SMART" id="SM00386">
    <property type="entry name" value="HAT"/>
    <property type="match status" value="7"/>
</dbReference>